<dbReference type="KEGG" id="manq:L1994_01915"/>
<gene>
    <name evidence="1" type="ORF">L1994_01915</name>
</gene>
<dbReference type="PIRSF" id="PIRSF019202">
    <property type="entry name" value="UCP019202"/>
    <property type="match status" value="1"/>
</dbReference>
<proteinExistence type="predicted"/>
<dbReference type="RefSeq" id="WP_278100010.1">
    <property type="nucleotide sequence ID" value="NZ_CP091092.1"/>
</dbReference>
<dbReference type="GeneID" id="79949112"/>
<accession>A0AAF0FS83</accession>
<dbReference type="Proteomes" id="UP001218895">
    <property type="component" value="Chromosome"/>
</dbReference>
<protein>
    <submittedName>
        <fullName evidence="1">DUF432 domain-containing protein</fullName>
    </submittedName>
</protein>
<reference evidence="1" key="1">
    <citation type="submission" date="2022-01" db="EMBL/GenBank/DDBJ databases">
        <title>Complete genome of Methanomicrobium antiquum DSM 21220.</title>
        <authorList>
            <person name="Chen S.-C."/>
            <person name="You Y.-T."/>
            <person name="Zhou Y.-Z."/>
            <person name="Lai M.-C."/>
        </authorList>
    </citation>
    <scope>NUCLEOTIDE SEQUENCE</scope>
    <source>
        <strain evidence="1">DSM 21220</strain>
    </source>
</reference>
<dbReference type="AlphaFoldDB" id="A0AAF0FS83"/>
<name>A0AAF0FS83_9EURY</name>
<dbReference type="Pfam" id="PF04254">
    <property type="entry name" value="DUF432"/>
    <property type="match status" value="1"/>
</dbReference>
<evidence type="ECO:0000313" key="2">
    <source>
        <dbReference type="Proteomes" id="UP001218895"/>
    </source>
</evidence>
<organism evidence="1 2">
    <name type="scientific">Methanomicrobium antiquum</name>
    <dbReference type="NCBI Taxonomy" id="487686"/>
    <lineage>
        <taxon>Archaea</taxon>
        <taxon>Methanobacteriati</taxon>
        <taxon>Methanobacteriota</taxon>
        <taxon>Stenosarchaea group</taxon>
        <taxon>Methanomicrobia</taxon>
        <taxon>Methanomicrobiales</taxon>
        <taxon>Methanomicrobiaceae</taxon>
        <taxon>Methanomicrobium</taxon>
    </lineage>
</organism>
<dbReference type="InterPro" id="IPR007366">
    <property type="entry name" value="DUF432"/>
</dbReference>
<sequence>MYGLYSYPFHIEMEGITIDVTEKNGIYNYIRECCGKKFKTLIAADKGKIHINPVEPVNLPQNITRFLEIDIDRILIAPNTEEKLYLTFPIEIGVFLESGNDIEIVDLFTRTDPKYSLYGTPTDGNIVRYSKSSIYKELPEIDILKEGVLEFNIINNDSSIHSVSKAVFDGYGMKMYYGEDLVSMIAHMKIYQKNNATTEFLNLPILPDMEKSIELYMTRNISVMKKNYMMEWGFD</sequence>
<keyword evidence="2" id="KW-1185">Reference proteome</keyword>
<dbReference type="EMBL" id="CP091092">
    <property type="protein sequence ID" value="WFN37171.1"/>
    <property type="molecule type" value="Genomic_DNA"/>
</dbReference>
<evidence type="ECO:0000313" key="1">
    <source>
        <dbReference type="EMBL" id="WFN37171.1"/>
    </source>
</evidence>